<feature type="compositionally biased region" description="Basic and acidic residues" evidence="6">
    <location>
        <begin position="171"/>
        <end position="184"/>
    </location>
</feature>
<evidence type="ECO:0000256" key="1">
    <source>
        <dbReference type="ARBA" id="ARBA00004123"/>
    </source>
</evidence>
<reference evidence="8" key="2">
    <citation type="journal article" date="2016" name="J. Exp. Bot.">
        <title>Genome-wide identification and characterization of TCP genes involved in ovule development of Phalaenopsis equestris.</title>
        <authorList>
            <person name="Lin Y.F."/>
            <person name="Chen Y.Y."/>
            <person name="Hsiao Y.Y."/>
            <person name="Shen C.Y."/>
            <person name="Hsu J.L."/>
            <person name="Yeh C.M."/>
            <person name="Mitsuda N."/>
            <person name="Ohme-Takagi M."/>
            <person name="Liu Z.J."/>
            <person name="Tsai W.C."/>
        </authorList>
    </citation>
    <scope>NUCLEOTIDE SEQUENCE</scope>
</reference>
<dbReference type="PANTHER" id="PTHR31072:SF93">
    <property type="entry name" value="TRANSCRIPTION FACTOR TCP24"/>
    <property type="match status" value="1"/>
</dbReference>
<dbReference type="InterPro" id="IPR005333">
    <property type="entry name" value="Transcription_factor_TCP"/>
</dbReference>
<evidence type="ECO:0000313" key="8">
    <source>
        <dbReference type="EMBL" id="ANU06225.1"/>
    </source>
</evidence>
<comment type="subcellular location">
    <subcellularLocation>
        <location evidence="1">Nucleus</location>
    </subcellularLocation>
</comment>
<protein>
    <submittedName>
        <fullName evidence="8">TCP transcription factor</fullName>
    </submittedName>
</protein>
<accession>A0A1D6ZNH4</accession>
<evidence type="ECO:0000256" key="5">
    <source>
        <dbReference type="ARBA" id="ARBA00023242"/>
    </source>
</evidence>
<dbReference type="EMBL" id="KT258882">
    <property type="protein sequence ID" value="ANU06225.1"/>
    <property type="molecule type" value="mRNA"/>
</dbReference>
<sequence length="392" mass="42192">MEPEGIHSSKRLRRDKDEENGDVKGIGGLRPWQNTSSRIIRVSRVSGGKDRHSKVWTTKGLRDRRVRLSVSTAIDFYDLQDRLGYDQPSKAVDWLIKAADAAIADLPELDGELPLPPDIVLPSRANLPDRAAAAEQQISQSKSTCSSASETSKGSTLSLSRCQVGGLARENTAKEKKNEQDATAHQHPNLITHSSFTELLTAGSTTEMADCGTGFGQKQLRPQLAASTADYFGQAGIFGQVHKIPQLMPGYSSMLHTGNNPHMGMGMLAYNAAVAGDHQDMQHYSLMQDHVIPVAAMAPGVDYDLNVSISSVSTGFNRGTLQSNSPHHHHLVEGANLPFFLGASIPIADAEGASSENQYLGGFNGRLQVCCNESHRHPKLKGEGKGSSPHGA</sequence>
<keyword evidence="2" id="KW-0805">Transcription regulation</keyword>
<dbReference type="GO" id="GO:2000032">
    <property type="term" value="P:regulation of secondary shoot formation"/>
    <property type="evidence" value="ECO:0007669"/>
    <property type="project" value="TreeGrafter"/>
</dbReference>
<dbReference type="GO" id="GO:0003700">
    <property type="term" value="F:DNA-binding transcription factor activity"/>
    <property type="evidence" value="ECO:0007669"/>
    <property type="project" value="InterPro"/>
</dbReference>
<dbReference type="PANTHER" id="PTHR31072">
    <property type="entry name" value="TRANSCRIPTION FACTOR TCP4-RELATED"/>
    <property type="match status" value="1"/>
</dbReference>
<dbReference type="GO" id="GO:0043565">
    <property type="term" value="F:sequence-specific DNA binding"/>
    <property type="evidence" value="ECO:0007669"/>
    <property type="project" value="TreeGrafter"/>
</dbReference>
<keyword evidence="5" id="KW-0539">Nucleus</keyword>
<keyword evidence="4" id="KW-0804">Transcription</keyword>
<proteinExistence type="evidence at transcript level"/>
<dbReference type="InterPro" id="IPR017887">
    <property type="entry name" value="TF_TCP_subgr"/>
</dbReference>
<evidence type="ECO:0000256" key="6">
    <source>
        <dbReference type="SAM" id="MobiDB-lite"/>
    </source>
</evidence>
<feature type="region of interest" description="Disordered" evidence="6">
    <location>
        <begin position="1"/>
        <end position="30"/>
    </location>
</feature>
<dbReference type="GO" id="GO:0005634">
    <property type="term" value="C:nucleus"/>
    <property type="evidence" value="ECO:0007669"/>
    <property type="project" value="UniProtKB-SubCell"/>
</dbReference>
<organism evidence="8">
    <name type="scientific">Phalaenopsis equestris</name>
    <name type="common">Moth orchid</name>
    <dbReference type="NCBI Taxonomy" id="78828"/>
    <lineage>
        <taxon>Eukaryota</taxon>
        <taxon>Viridiplantae</taxon>
        <taxon>Streptophyta</taxon>
        <taxon>Embryophyta</taxon>
        <taxon>Tracheophyta</taxon>
        <taxon>Spermatophyta</taxon>
        <taxon>Magnoliopsida</taxon>
        <taxon>Liliopsida</taxon>
        <taxon>Asparagales</taxon>
        <taxon>Orchidaceae</taxon>
        <taxon>Epidendroideae</taxon>
        <taxon>Vandeae</taxon>
        <taxon>Aeridinae</taxon>
        <taxon>Phalaenopsis</taxon>
    </lineage>
</organism>
<dbReference type="PROSITE" id="PS51369">
    <property type="entry name" value="TCP"/>
    <property type="match status" value="1"/>
</dbReference>
<dbReference type="Pfam" id="PF03634">
    <property type="entry name" value="TCP"/>
    <property type="match status" value="1"/>
</dbReference>
<evidence type="ECO:0000259" key="7">
    <source>
        <dbReference type="PROSITE" id="PS51369"/>
    </source>
</evidence>
<feature type="region of interest" description="Disordered" evidence="6">
    <location>
        <begin position="133"/>
        <end position="191"/>
    </location>
</feature>
<evidence type="ECO:0000256" key="3">
    <source>
        <dbReference type="ARBA" id="ARBA00023125"/>
    </source>
</evidence>
<feature type="domain" description="TCP" evidence="7">
    <location>
        <begin position="48"/>
        <end position="106"/>
    </location>
</feature>
<dbReference type="AlphaFoldDB" id="A0A1D6ZNH4"/>
<reference evidence="8" key="1">
    <citation type="submission" date="2015-07" db="EMBL/GenBank/DDBJ databases">
        <authorList>
            <person name="Noorani M."/>
        </authorList>
    </citation>
    <scope>NUCLEOTIDE SEQUENCE</scope>
</reference>
<name>A0A1D6ZNH4_PHAEQ</name>
<keyword evidence="3" id="KW-0238">DNA-binding</keyword>
<gene>
    <name evidence="8" type="primary">CIN1</name>
</gene>
<feature type="compositionally biased region" description="Low complexity" evidence="6">
    <location>
        <begin position="139"/>
        <end position="158"/>
    </location>
</feature>
<evidence type="ECO:0000256" key="2">
    <source>
        <dbReference type="ARBA" id="ARBA00023015"/>
    </source>
</evidence>
<evidence type="ECO:0000256" key="4">
    <source>
        <dbReference type="ARBA" id="ARBA00023163"/>
    </source>
</evidence>